<dbReference type="AlphaFoldDB" id="A0A831X0W6"/>
<dbReference type="SUPFAM" id="SSF51126">
    <property type="entry name" value="Pectin lyase-like"/>
    <property type="match status" value="1"/>
</dbReference>
<dbReference type="SMART" id="SM00710">
    <property type="entry name" value="PbH1"/>
    <property type="match status" value="8"/>
</dbReference>
<feature type="domain" description="Right handed beta helix" evidence="4">
    <location>
        <begin position="203"/>
        <end position="354"/>
    </location>
</feature>
<dbReference type="InterPro" id="IPR039513">
    <property type="entry name" value="PL-6"/>
</dbReference>
<keyword evidence="3" id="KW-0732">Signal</keyword>
<sequence>MKRLPGKEALGLIAIVAVLLSVSLTGLGFSSWLRLDRDSGLPLPAEDRQSSPVTPVPGGRVLHVDRERGSERGTGGVQDPFDSIAQAIQVVRPGDRVEIASGVYREQLTLKRSGTPDQPIILAAASGADVRIEGAVVTLDADYITLEGITVEGAQDKERGGLFVVGGTGITLRHITARGNEGAGVRVKPIERPVTRLQIIGGVFSANDGAGIAATGELELRDLLIDSVVAHDNDGDGIQVERATNVRILHSTTTKNGEGDERNGVFLKEVEDALVYGLHTQDNGHNGLALRSVFGVTVARSISVKNDHHGFDSIERSRSVSYINNVAYANGDDEEDKGLYVTATDGIRIVNNIFALNAGDQLAFSDEGGPVVGIFSDHNLFWRADGERLVRWFDAYFDDLASYQAASGLDRSSLQAEPGFVNASDRDFRLSATSPALDAGAPVEGVIGRYCGQAPDIGAVEQACGAAEVR</sequence>
<comment type="caution">
    <text evidence="5">The sequence shown here is derived from an EMBL/GenBank/DDBJ whole genome shotgun (WGS) entry which is preliminary data.</text>
</comment>
<evidence type="ECO:0000256" key="1">
    <source>
        <dbReference type="ARBA" id="ARBA00004613"/>
    </source>
</evidence>
<dbReference type="InterPro" id="IPR011050">
    <property type="entry name" value="Pectin_lyase_fold/virulence"/>
</dbReference>
<organism evidence="5">
    <name type="scientific">Thermorudis peleae</name>
    <dbReference type="NCBI Taxonomy" id="1382356"/>
    <lineage>
        <taxon>Bacteria</taxon>
        <taxon>Pseudomonadati</taxon>
        <taxon>Thermomicrobiota</taxon>
        <taxon>Thermomicrobia</taxon>
        <taxon>Thermomicrobia incertae sedis</taxon>
        <taxon>Thermorudis</taxon>
    </lineage>
</organism>
<comment type="subcellular location">
    <subcellularLocation>
        <location evidence="1">Secreted</location>
    </subcellularLocation>
</comment>
<dbReference type="Gene3D" id="2.160.20.10">
    <property type="entry name" value="Single-stranded right-handed beta-helix, Pectin lyase-like"/>
    <property type="match status" value="1"/>
</dbReference>
<proteinExistence type="predicted"/>
<evidence type="ECO:0000259" key="4">
    <source>
        <dbReference type="Pfam" id="PF13229"/>
    </source>
</evidence>
<evidence type="ECO:0000256" key="2">
    <source>
        <dbReference type="ARBA" id="ARBA00022525"/>
    </source>
</evidence>
<dbReference type="InterPro" id="IPR012334">
    <property type="entry name" value="Pectin_lyas_fold"/>
</dbReference>
<dbReference type="InterPro" id="IPR039448">
    <property type="entry name" value="Beta_helix"/>
</dbReference>
<dbReference type="EMBL" id="DSIY01000040">
    <property type="protein sequence ID" value="HEG90176.1"/>
    <property type="molecule type" value="Genomic_DNA"/>
</dbReference>
<evidence type="ECO:0000313" key="5">
    <source>
        <dbReference type="EMBL" id="HEG90176.1"/>
    </source>
</evidence>
<dbReference type="GO" id="GO:0016837">
    <property type="term" value="F:carbon-oxygen lyase activity, acting on polysaccharides"/>
    <property type="evidence" value="ECO:0007669"/>
    <property type="project" value="TreeGrafter"/>
</dbReference>
<dbReference type="GO" id="GO:0005576">
    <property type="term" value="C:extracellular region"/>
    <property type="evidence" value="ECO:0007669"/>
    <property type="project" value="UniProtKB-SubCell"/>
</dbReference>
<protein>
    <recommendedName>
        <fullName evidence="4">Right handed beta helix domain-containing protein</fullName>
    </recommendedName>
</protein>
<evidence type="ECO:0000256" key="3">
    <source>
        <dbReference type="ARBA" id="ARBA00022729"/>
    </source>
</evidence>
<dbReference type="PANTHER" id="PTHR40088">
    <property type="entry name" value="PECTATE LYASE (EUROFUNG)"/>
    <property type="match status" value="1"/>
</dbReference>
<accession>A0A831X0W6</accession>
<dbReference type="Pfam" id="PF13229">
    <property type="entry name" value="Beta_helix"/>
    <property type="match status" value="1"/>
</dbReference>
<dbReference type="InterPro" id="IPR006626">
    <property type="entry name" value="PbH1"/>
</dbReference>
<dbReference type="PANTHER" id="PTHR40088:SF2">
    <property type="entry name" value="SECRETED SUGAR HYDROLASE"/>
    <property type="match status" value="1"/>
</dbReference>
<name>A0A831X0W6_9BACT</name>
<dbReference type="Pfam" id="PF14592">
    <property type="entry name" value="Chondroitinas_B"/>
    <property type="match status" value="1"/>
</dbReference>
<dbReference type="InterPro" id="IPR052052">
    <property type="entry name" value="Polysaccharide_Lyase_9"/>
</dbReference>
<keyword evidence="2" id="KW-0964">Secreted</keyword>
<gene>
    <name evidence="5" type="ORF">ENP34_01830</name>
</gene>
<reference evidence="5" key="1">
    <citation type="journal article" date="2020" name="mSystems">
        <title>Genome- and Community-Level Interaction Insights into Carbon Utilization and Element Cycling Functions of Hydrothermarchaeota in Hydrothermal Sediment.</title>
        <authorList>
            <person name="Zhou Z."/>
            <person name="Liu Y."/>
            <person name="Xu W."/>
            <person name="Pan J."/>
            <person name="Luo Z.H."/>
            <person name="Li M."/>
        </authorList>
    </citation>
    <scope>NUCLEOTIDE SEQUENCE [LARGE SCALE GENOMIC DNA]</scope>
    <source>
        <strain evidence="5">SpSt-210</strain>
    </source>
</reference>